<dbReference type="GO" id="GO:0008784">
    <property type="term" value="F:alanine racemase activity"/>
    <property type="evidence" value="ECO:0007669"/>
    <property type="project" value="UniProtKB-UniRule"/>
</dbReference>
<keyword evidence="14" id="KW-1185">Reference proteome</keyword>
<comment type="pathway">
    <text evidence="8 9">Amino-acid biosynthesis; D-alanine biosynthesis; D-alanine from L-alanine: step 1/1.</text>
</comment>
<comment type="catalytic activity">
    <reaction evidence="1 9">
        <text>L-alanine = D-alanine</text>
        <dbReference type="Rhea" id="RHEA:20249"/>
        <dbReference type="ChEBI" id="CHEBI:57416"/>
        <dbReference type="ChEBI" id="CHEBI:57972"/>
        <dbReference type="EC" id="5.1.1.1"/>
    </reaction>
</comment>
<evidence type="ECO:0000256" key="11">
    <source>
        <dbReference type="PIRSR" id="PIRSR600821-52"/>
    </source>
</evidence>
<evidence type="ECO:0000256" key="8">
    <source>
        <dbReference type="ARBA" id="ARBA00037912"/>
    </source>
</evidence>
<dbReference type="SMART" id="SM01005">
    <property type="entry name" value="Ala_racemase_C"/>
    <property type="match status" value="1"/>
</dbReference>
<dbReference type="FunFam" id="3.20.20.10:FF:000002">
    <property type="entry name" value="Alanine racemase"/>
    <property type="match status" value="1"/>
</dbReference>
<accession>C4LA60</accession>
<comment type="cofactor">
    <cofactor evidence="2 9 10">
        <name>pyridoxal 5'-phosphate</name>
        <dbReference type="ChEBI" id="CHEBI:597326"/>
    </cofactor>
</comment>
<gene>
    <name evidence="13" type="ordered locus">Tola_0560</name>
</gene>
<dbReference type="STRING" id="595494.Tola_0560"/>
<dbReference type="GO" id="GO:0030632">
    <property type="term" value="P:D-alanine biosynthetic process"/>
    <property type="evidence" value="ECO:0007669"/>
    <property type="project" value="UniProtKB-UniRule"/>
</dbReference>
<feature type="domain" description="Alanine racemase C-terminal" evidence="12">
    <location>
        <begin position="234"/>
        <end position="358"/>
    </location>
</feature>
<dbReference type="InterPro" id="IPR029066">
    <property type="entry name" value="PLP-binding_barrel"/>
</dbReference>
<dbReference type="InterPro" id="IPR020622">
    <property type="entry name" value="Ala_racemase_pyridoxalP-BS"/>
</dbReference>
<feature type="active site" description="Proton acceptor; specific for D-alanine" evidence="9">
    <location>
        <position position="35"/>
    </location>
</feature>
<evidence type="ECO:0000256" key="3">
    <source>
        <dbReference type="ARBA" id="ARBA00004752"/>
    </source>
</evidence>
<dbReference type="EC" id="5.1.1.1" evidence="5 9"/>
<dbReference type="InterPro" id="IPR011079">
    <property type="entry name" value="Ala_racemase_C"/>
</dbReference>
<dbReference type="HAMAP" id="MF_01201">
    <property type="entry name" value="Ala_racemase"/>
    <property type="match status" value="1"/>
</dbReference>
<keyword evidence="7 9" id="KW-0413">Isomerase</keyword>
<keyword evidence="6 9" id="KW-0663">Pyridoxal phosphate</keyword>
<dbReference type="FunFam" id="2.40.37.10:FF:000002">
    <property type="entry name" value="Alanine racemase"/>
    <property type="match status" value="1"/>
</dbReference>
<dbReference type="KEGG" id="tau:Tola_0560"/>
<evidence type="ECO:0000256" key="10">
    <source>
        <dbReference type="PIRSR" id="PIRSR600821-50"/>
    </source>
</evidence>
<reference evidence="14" key="1">
    <citation type="submission" date="2009-05" db="EMBL/GenBank/DDBJ databases">
        <title>Complete sequence of Tolumonas auensis DSM 9187.</title>
        <authorList>
            <consortium name="US DOE Joint Genome Institute"/>
            <person name="Lucas S."/>
            <person name="Copeland A."/>
            <person name="Lapidus A."/>
            <person name="Glavina del Rio T."/>
            <person name="Tice H."/>
            <person name="Bruce D."/>
            <person name="Goodwin L."/>
            <person name="Pitluck S."/>
            <person name="Chertkov O."/>
            <person name="Brettin T."/>
            <person name="Detter J.C."/>
            <person name="Han C."/>
            <person name="Larimer F."/>
            <person name="Land M."/>
            <person name="Hauser L."/>
            <person name="Kyrpides N."/>
            <person name="Mikhailova N."/>
            <person name="Spring S."/>
            <person name="Beller H."/>
        </authorList>
    </citation>
    <scope>NUCLEOTIDE SEQUENCE [LARGE SCALE GENOMIC DNA]</scope>
    <source>
        <strain evidence="14">DSM 9187 / TA4</strain>
    </source>
</reference>
<dbReference type="PROSITE" id="PS00395">
    <property type="entry name" value="ALANINE_RACEMASE"/>
    <property type="match status" value="1"/>
</dbReference>
<name>C4LA60_TOLAT</name>
<dbReference type="InterPro" id="IPR000821">
    <property type="entry name" value="Ala_racemase"/>
</dbReference>
<evidence type="ECO:0000256" key="7">
    <source>
        <dbReference type="ARBA" id="ARBA00023235"/>
    </source>
</evidence>
<dbReference type="Proteomes" id="UP000009073">
    <property type="component" value="Chromosome"/>
</dbReference>
<dbReference type="Gene3D" id="2.40.37.10">
    <property type="entry name" value="Lyase, Ornithine Decarboxylase, Chain A, domain 1"/>
    <property type="match status" value="1"/>
</dbReference>
<evidence type="ECO:0000256" key="4">
    <source>
        <dbReference type="ARBA" id="ARBA00007880"/>
    </source>
</evidence>
<dbReference type="HOGENOM" id="CLU_028393_1_0_6"/>
<dbReference type="PANTHER" id="PTHR30511">
    <property type="entry name" value="ALANINE RACEMASE"/>
    <property type="match status" value="1"/>
</dbReference>
<proteinExistence type="inferred from homology"/>
<dbReference type="Pfam" id="PF01168">
    <property type="entry name" value="Ala_racemase_N"/>
    <property type="match status" value="1"/>
</dbReference>
<feature type="modified residue" description="N6-(pyridoxal phosphate)lysine" evidence="9 10">
    <location>
        <position position="35"/>
    </location>
</feature>
<dbReference type="UniPathway" id="UPA00042">
    <property type="reaction ID" value="UER00497"/>
</dbReference>
<comment type="pathway">
    <text evidence="3">Cell wall biogenesis; peptidoglycan biosynthesis.</text>
</comment>
<comment type="function">
    <text evidence="9">Catalyzes the interconversion of L-alanine and D-alanine. May also act on other amino acids.</text>
</comment>
<dbReference type="GO" id="GO:0005829">
    <property type="term" value="C:cytosol"/>
    <property type="evidence" value="ECO:0007669"/>
    <property type="project" value="TreeGrafter"/>
</dbReference>
<dbReference type="SUPFAM" id="SSF50621">
    <property type="entry name" value="Alanine racemase C-terminal domain-like"/>
    <property type="match status" value="1"/>
</dbReference>
<dbReference type="eggNOG" id="COG0787">
    <property type="taxonomic scope" value="Bacteria"/>
</dbReference>
<evidence type="ECO:0000256" key="6">
    <source>
        <dbReference type="ARBA" id="ARBA00022898"/>
    </source>
</evidence>
<dbReference type="PRINTS" id="PR00992">
    <property type="entry name" value="ALARACEMASE"/>
</dbReference>
<protein>
    <recommendedName>
        <fullName evidence="5 9">Alanine racemase</fullName>
        <ecNumber evidence="5 9">5.1.1.1</ecNumber>
    </recommendedName>
</protein>
<evidence type="ECO:0000313" key="14">
    <source>
        <dbReference type="Proteomes" id="UP000009073"/>
    </source>
</evidence>
<feature type="binding site" evidence="9 11">
    <location>
        <position position="303"/>
    </location>
    <ligand>
        <name>substrate</name>
    </ligand>
</feature>
<sequence>MMLTARIQINLKALQHNFEKIKKCSPKSKIIAVIKGNAYGHDAVLVAKTLQQADAFAVARIEEAVVLRQAGIERPIVLLEGCFCAKDLLIAAHYQFQPVIHHAGQLADILSASLPTPVKVWLKIDTGMHRIGIMPEQVAHYVTQLSNSANVSGHVGFVSHFYRADELSASTTHEQLACFIQATAPYPGEKSLSNSAGVLYWSDAHFDWVRPGIALYGISPRADSTGIAEGLQPVMTLKSTLISVREHKAGESIGYGGHWIADQDTRIGVIAMGYGDGYPRMAPAGTPVLVNGRKVALAGRVSMDMMTVDLGPESQDQIGDEVTLWGNGLPAEEVARHIGTIAYELVIKITSRVQRQII</sequence>
<evidence type="ECO:0000313" key="13">
    <source>
        <dbReference type="EMBL" id="ACQ92189.1"/>
    </source>
</evidence>
<dbReference type="PANTHER" id="PTHR30511:SF4">
    <property type="entry name" value="ALANINE RACEMASE, BIOSYNTHETIC"/>
    <property type="match status" value="1"/>
</dbReference>
<comment type="similarity">
    <text evidence="4 9">Belongs to the alanine racemase family.</text>
</comment>
<dbReference type="GO" id="GO:0030170">
    <property type="term" value="F:pyridoxal phosphate binding"/>
    <property type="evidence" value="ECO:0007669"/>
    <property type="project" value="UniProtKB-UniRule"/>
</dbReference>
<dbReference type="SUPFAM" id="SSF51419">
    <property type="entry name" value="PLP-binding barrel"/>
    <property type="match status" value="1"/>
</dbReference>
<evidence type="ECO:0000256" key="1">
    <source>
        <dbReference type="ARBA" id="ARBA00000316"/>
    </source>
</evidence>
<dbReference type="AlphaFoldDB" id="C4LA60"/>
<dbReference type="Gene3D" id="3.20.20.10">
    <property type="entry name" value="Alanine racemase"/>
    <property type="match status" value="1"/>
</dbReference>
<evidence type="ECO:0000256" key="5">
    <source>
        <dbReference type="ARBA" id="ARBA00013089"/>
    </source>
</evidence>
<feature type="binding site" evidence="9 11">
    <location>
        <position position="130"/>
    </location>
    <ligand>
        <name>substrate</name>
    </ligand>
</feature>
<evidence type="ECO:0000256" key="2">
    <source>
        <dbReference type="ARBA" id="ARBA00001933"/>
    </source>
</evidence>
<dbReference type="EMBL" id="CP001616">
    <property type="protein sequence ID" value="ACQ92189.1"/>
    <property type="molecule type" value="Genomic_DNA"/>
</dbReference>
<dbReference type="NCBIfam" id="TIGR00492">
    <property type="entry name" value="alr"/>
    <property type="match status" value="1"/>
</dbReference>
<evidence type="ECO:0000256" key="9">
    <source>
        <dbReference type="HAMAP-Rule" id="MF_01201"/>
    </source>
</evidence>
<reference evidence="13 14" key="2">
    <citation type="journal article" date="2011" name="Stand. Genomic Sci.">
        <title>Complete genome sequence of Tolumonas auensis type strain (TA 4).</title>
        <authorList>
            <person name="Chertkov O."/>
            <person name="Copeland A."/>
            <person name="Lucas S."/>
            <person name="Lapidus A."/>
            <person name="Berry K.W."/>
            <person name="Detter J.C."/>
            <person name="Del Rio T.G."/>
            <person name="Hammon N."/>
            <person name="Dalin E."/>
            <person name="Tice H."/>
            <person name="Pitluck S."/>
            <person name="Richardson P."/>
            <person name="Bruce D."/>
            <person name="Goodwin L."/>
            <person name="Han C."/>
            <person name="Tapia R."/>
            <person name="Saunders E."/>
            <person name="Schmutz J."/>
            <person name="Brettin T."/>
            <person name="Larimer F."/>
            <person name="Land M."/>
            <person name="Hauser L."/>
            <person name="Spring S."/>
            <person name="Rohde M."/>
            <person name="Kyrpides N.C."/>
            <person name="Ivanova N."/>
            <person name="Goker M."/>
            <person name="Beller H.R."/>
            <person name="Klenk H.P."/>
            <person name="Woyke T."/>
        </authorList>
    </citation>
    <scope>NUCLEOTIDE SEQUENCE [LARGE SCALE GENOMIC DNA]</scope>
    <source>
        <strain evidence="14">DSM 9187 / TA4</strain>
    </source>
</reference>
<dbReference type="InterPro" id="IPR001608">
    <property type="entry name" value="Ala_racemase_N"/>
</dbReference>
<evidence type="ECO:0000259" key="12">
    <source>
        <dbReference type="SMART" id="SM01005"/>
    </source>
</evidence>
<dbReference type="Pfam" id="PF00842">
    <property type="entry name" value="Ala_racemase_C"/>
    <property type="match status" value="1"/>
</dbReference>
<feature type="active site" description="Proton acceptor; specific for L-alanine" evidence="9">
    <location>
        <position position="255"/>
    </location>
</feature>
<dbReference type="InterPro" id="IPR009006">
    <property type="entry name" value="Ala_racemase/Decarboxylase_C"/>
</dbReference>
<organism evidence="13 14">
    <name type="scientific">Tolumonas auensis (strain DSM 9187 / NBRC 110442 / TA 4)</name>
    <dbReference type="NCBI Taxonomy" id="595494"/>
    <lineage>
        <taxon>Bacteria</taxon>
        <taxon>Pseudomonadati</taxon>
        <taxon>Pseudomonadota</taxon>
        <taxon>Gammaproteobacteria</taxon>
        <taxon>Aeromonadales</taxon>
        <taxon>Aeromonadaceae</taxon>
        <taxon>Tolumonas</taxon>
    </lineage>
</organism>
<dbReference type="CDD" id="cd06827">
    <property type="entry name" value="PLPDE_III_AR_proteobact"/>
    <property type="match status" value="1"/>
</dbReference>